<dbReference type="Proteomes" id="UP000322245">
    <property type="component" value="Unassembled WGS sequence"/>
</dbReference>
<dbReference type="AlphaFoldDB" id="A0A5D3B6K4"/>
<evidence type="ECO:0000313" key="3">
    <source>
        <dbReference type="Proteomes" id="UP000322245"/>
    </source>
</evidence>
<accession>A0A5D3B6K4</accession>
<organism evidence="2 3">
    <name type="scientific">Cryptococcus floricola</name>
    <dbReference type="NCBI Taxonomy" id="2591691"/>
    <lineage>
        <taxon>Eukaryota</taxon>
        <taxon>Fungi</taxon>
        <taxon>Dikarya</taxon>
        <taxon>Basidiomycota</taxon>
        <taxon>Agaricomycotina</taxon>
        <taxon>Tremellomycetes</taxon>
        <taxon>Tremellales</taxon>
        <taxon>Cryptococcaceae</taxon>
        <taxon>Cryptococcus</taxon>
    </lineage>
</organism>
<feature type="compositionally biased region" description="Basic and acidic residues" evidence="1">
    <location>
        <begin position="50"/>
        <end position="74"/>
    </location>
</feature>
<proteinExistence type="predicted"/>
<reference evidence="2 3" key="1">
    <citation type="submission" date="2017-05" db="EMBL/GenBank/DDBJ databases">
        <title>The Genome Sequence of Tsuchiyaea wingfieldii DSM 27421.</title>
        <authorList>
            <person name="Cuomo C."/>
            <person name="Passer A."/>
            <person name="Billmyre B."/>
            <person name="Heitman J."/>
        </authorList>
    </citation>
    <scope>NUCLEOTIDE SEQUENCE [LARGE SCALE GENOMIC DNA]</scope>
    <source>
        <strain evidence="2 3">DSM 27421</strain>
    </source>
</reference>
<name>A0A5D3B6K4_9TREE</name>
<protein>
    <submittedName>
        <fullName evidence="2">Uncharacterized protein</fullName>
    </submittedName>
</protein>
<keyword evidence="3" id="KW-1185">Reference proteome</keyword>
<comment type="caution">
    <text evidence="2">The sequence shown here is derived from an EMBL/GenBank/DDBJ whole genome shotgun (WGS) entry which is preliminary data.</text>
</comment>
<sequence length="88" mass="9950">IASLLTDVLHVGIDLKQCKTFHDPAFRTLYDGTEVAGTEEAIKGEMKEAWERMRGTEGEDMRPRIKEVKSRMRESLANGRAGRDMAKL</sequence>
<feature type="non-terminal residue" evidence="2">
    <location>
        <position position="1"/>
    </location>
</feature>
<evidence type="ECO:0000256" key="1">
    <source>
        <dbReference type="SAM" id="MobiDB-lite"/>
    </source>
</evidence>
<dbReference type="EMBL" id="NIDF01000001">
    <property type="protein sequence ID" value="TYJ59247.1"/>
    <property type="molecule type" value="Genomic_DNA"/>
</dbReference>
<feature type="region of interest" description="Disordered" evidence="1">
    <location>
        <begin position="50"/>
        <end position="88"/>
    </location>
</feature>
<evidence type="ECO:0000313" key="2">
    <source>
        <dbReference type="EMBL" id="TYJ59247.1"/>
    </source>
</evidence>
<gene>
    <name evidence="2" type="ORF">B9479_000236</name>
</gene>